<sequence>MRRVFEQVNDSRPFSYTINTLCLNKTVGRVNTGEEEQDGEEDDDGATMMMMMMMMTMVMMMKMIMMNTLSALIESN</sequence>
<dbReference type="Proteomes" id="UP000035642">
    <property type="component" value="Unassembled WGS sequence"/>
</dbReference>
<evidence type="ECO:0000313" key="3">
    <source>
        <dbReference type="WBParaSite" id="ACAC_0000935501-mRNA-1"/>
    </source>
</evidence>
<evidence type="ECO:0000256" key="1">
    <source>
        <dbReference type="SAM" id="Phobius"/>
    </source>
</evidence>
<dbReference type="WBParaSite" id="ACAC_0000935501-mRNA-1">
    <property type="protein sequence ID" value="ACAC_0000935501-mRNA-1"/>
    <property type="gene ID" value="ACAC_0000935501"/>
</dbReference>
<reference evidence="3" key="2">
    <citation type="submission" date="2017-02" db="UniProtKB">
        <authorList>
            <consortium name="WormBaseParasite"/>
        </authorList>
    </citation>
    <scope>IDENTIFICATION</scope>
</reference>
<name>A0A0K0DEP0_ANGCA</name>
<keyword evidence="1" id="KW-0472">Membrane</keyword>
<reference evidence="2" key="1">
    <citation type="submission" date="2012-09" db="EMBL/GenBank/DDBJ databases">
        <authorList>
            <person name="Martin A.A."/>
        </authorList>
    </citation>
    <scope>NUCLEOTIDE SEQUENCE</scope>
</reference>
<accession>A0A0K0DEP0</accession>
<organism evidence="2 3">
    <name type="scientific">Angiostrongylus cantonensis</name>
    <name type="common">Rat lungworm</name>
    <dbReference type="NCBI Taxonomy" id="6313"/>
    <lineage>
        <taxon>Eukaryota</taxon>
        <taxon>Metazoa</taxon>
        <taxon>Ecdysozoa</taxon>
        <taxon>Nematoda</taxon>
        <taxon>Chromadorea</taxon>
        <taxon>Rhabditida</taxon>
        <taxon>Rhabditina</taxon>
        <taxon>Rhabditomorpha</taxon>
        <taxon>Strongyloidea</taxon>
        <taxon>Metastrongylidae</taxon>
        <taxon>Angiostrongylus</taxon>
    </lineage>
</organism>
<keyword evidence="1" id="KW-1133">Transmembrane helix</keyword>
<dbReference type="AlphaFoldDB" id="A0A0K0DEP0"/>
<proteinExistence type="predicted"/>
<keyword evidence="1" id="KW-0812">Transmembrane</keyword>
<feature type="transmembrane region" description="Helical" evidence="1">
    <location>
        <begin position="46"/>
        <end position="65"/>
    </location>
</feature>
<protein>
    <submittedName>
        <fullName evidence="3">Uncharacterized protein</fullName>
    </submittedName>
</protein>
<evidence type="ECO:0000313" key="2">
    <source>
        <dbReference type="Proteomes" id="UP000035642"/>
    </source>
</evidence>
<keyword evidence="2" id="KW-1185">Reference proteome</keyword>